<dbReference type="Proteomes" id="UP000238176">
    <property type="component" value="Unassembled WGS sequence"/>
</dbReference>
<gene>
    <name evidence="1" type="ORF">B0I28_108192</name>
</gene>
<dbReference type="OrthoDB" id="5188900at2"/>
<protein>
    <submittedName>
        <fullName evidence="1">Uncharacterized protein</fullName>
    </submittedName>
</protein>
<accession>A0A2T0UG14</accession>
<name>A0A2T0UG14_9ACTN</name>
<comment type="caution">
    <text evidence="1">The sequence shown here is derived from an EMBL/GenBank/DDBJ whole genome shotgun (WGS) entry which is preliminary data.</text>
</comment>
<evidence type="ECO:0000313" key="1">
    <source>
        <dbReference type="EMBL" id="PRY56881.1"/>
    </source>
</evidence>
<reference evidence="1 2" key="1">
    <citation type="submission" date="2018-03" db="EMBL/GenBank/DDBJ databases">
        <title>Genomic Encyclopedia of Type Strains, Phase III (KMG-III): the genomes of soil and plant-associated and newly described type strains.</title>
        <authorList>
            <person name="Whitman W."/>
        </authorList>
    </citation>
    <scope>NUCLEOTIDE SEQUENCE [LARGE SCALE GENOMIC DNA]</scope>
    <source>
        <strain evidence="1 2">CGMCC 4.7067</strain>
    </source>
</reference>
<dbReference type="AlphaFoldDB" id="A0A2T0UG14"/>
<proteinExistence type="predicted"/>
<evidence type="ECO:0000313" key="2">
    <source>
        <dbReference type="Proteomes" id="UP000238176"/>
    </source>
</evidence>
<organism evidence="1 2">
    <name type="scientific">Glycomyces artemisiae</name>
    <dbReference type="NCBI Taxonomy" id="1076443"/>
    <lineage>
        <taxon>Bacteria</taxon>
        <taxon>Bacillati</taxon>
        <taxon>Actinomycetota</taxon>
        <taxon>Actinomycetes</taxon>
        <taxon>Glycomycetales</taxon>
        <taxon>Glycomycetaceae</taxon>
        <taxon>Glycomyces</taxon>
    </lineage>
</organism>
<dbReference type="RefSeq" id="WP_106365662.1">
    <property type="nucleotide sequence ID" value="NZ_PVTJ01000008.1"/>
</dbReference>
<dbReference type="EMBL" id="PVTJ01000008">
    <property type="protein sequence ID" value="PRY56881.1"/>
    <property type="molecule type" value="Genomic_DNA"/>
</dbReference>
<keyword evidence="2" id="KW-1185">Reference proteome</keyword>
<sequence length="147" mass="14861">MVSPPAPTVRRALSAAAWLLVVLAGLIAAVWGVAWALEGGPQPSADAVEEAVHLDLPEGTEVVDADLSQAQPPMPGDRAEATVRIESDAFGAFIADNGMDAPLLAGVTPAGTASGVIPAGCTDEVCYSATIVVTDDAVEVDLTVTLL</sequence>